<dbReference type="PANTHER" id="PTHR28307:SF2">
    <property type="entry name" value="PROTEIN PAL1"/>
    <property type="match status" value="1"/>
</dbReference>
<sequence>MYHQPNHSFDSARRLSSNNPFRHMQQANNLPPVRPGNVRNHSGSLNVLTNSQAFEDWVERNKVLIDMSDDEIDSNHDYKKPEFPPKPIRAGSDSSVNYSDRKMSSNNPFAAALNEPNSYVHRRDPPPPPVSRAYNQSSATPPARPPKPENSSSSSIPPPSYEEAAGPEKIKSDYPREKSSSSSSSRYNSSKPHRSHSDSSRPHRSHRSKRRHRSSKNRSPSRKKPEPVKAKNLDTIDKLDVTAFFGGGFHHDGPFDACTPHRNKNQKQAPVMAFPADGPNNSIKGLAPNVNDDERMNLAFGNYDDNDHNQIVGRTGSVKKKVVTPPSSSHPINDAIDGTDASPLIKTNKASADPSTTLYTPKQNPSVINFDPNVNSEPIHGSTTAGLGSSTFLDGAPAPRVQNEDFLSVGNGGNAGGLGRKKSLVQRLRKNSASEHSSRRNSGDTNSALSTSPDAEYGRASFGDDPVVGNNGGNSLLKRVKSLKVG</sequence>
<feature type="region of interest" description="Disordered" evidence="1">
    <location>
        <begin position="72"/>
        <end position="234"/>
    </location>
</feature>
<accession>A0A1E4RKW9</accession>
<feature type="compositionally biased region" description="Basic and acidic residues" evidence="1">
    <location>
        <begin position="166"/>
        <end position="179"/>
    </location>
</feature>
<reference evidence="3" key="1">
    <citation type="submission" date="2016-05" db="EMBL/GenBank/DDBJ databases">
        <title>Comparative genomics of biotechnologically important yeasts.</title>
        <authorList>
            <consortium name="DOE Joint Genome Institute"/>
            <person name="Riley R."/>
            <person name="Haridas S."/>
            <person name="Wolfe K.H."/>
            <person name="Lopes M.R."/>
            <person name="Hittinger C.T."/>
            <person name="Goker M."/>
            <person name="Salamov A."/>
            <person name="Wisecaver J."/>
            <person name="Long T.M."/>
            <person name="Aerts A.L."/>
            <person name="Barry K."/>
            <person name="Choi C."/>
            <person name="Clum A."/>
            <person name="Coughlan A.Y."/>
            <person name="Deshpande S."/>
            <person name="Douglass A.P."/>
            <person name="Hanson S.J."/>
            <person name="Klenk H.-P."/>
            <person name="Labutti K."/>
            <person name="Lapidus A."/>
            <person name="Lindquist E."/>
            <person name="Lipzen A."/>
            <person name="Meier-Kolthoff J.P."/>
            <person name="Ohm R.A."/>
            <person name="Otillar R.P."/>
            <person name="Pangilinan J."/>
            <person name="Peng Y."/>
            <person name="Rokas A."/>
            <person name="Rosa C.A."/>
            <person name="Scheuner C."/>
            <person name="Sibirny A.A."/>
            <person name="Slot J.C."/>
            <person name="Stielow J.B."/>
            <person name="Sun H."/>
            <person name="Kurtzman C.P."/>
            <person name="Blackwell M."/>
            <person name="Grigoriev I.V."/>
            <person name="Jeffries T.W."/>
        </authorList>
    </citation>
    <scope>NUCLEOTIDE SEQUENCE [LARGE SCALE GENOMIC DNA]</scope>
    <source>
        <strain evidence="3">NRRL Y-1933</strain>
    </source>
</reference>
<feature type="non-terminal residue" evidence="2">
    <location>
        <position position="486"/>
    </location>
</feature>
<dbReference type="InterPro" id="IPR013226">
    <property type="entry name" value="Pal1"/>
</dbReference>
<dbReference type="STRING" id="984485.A0A1E4RKW9"/>
<feature type="compositionally biased region" description="Basic residues" evidence="1">
    <location>
        <begin position="202"/>
        <end position="222"/>
    </location>
</feature>
<dbReference type="RefSeq" id="XP_020076970.1">
    <property type="nucleotide sequence ID" value="XM_020219297.1"/>
</dbReference>
<feature type="region of interest" description="Disordered" evidence="1">
    <location>
        <begin position="428"/>
        <end position="486"/>
    </location>
</feature>
<protein>
    <submittedName>
        <fullName evidence="2">Pal1-domain-containing protein</fullName>
    </submittedName>
</protein>
<dbReference type="Proteomes" id="UP000095085">
    <property type="component" value="Unassembled WGS sequence"/>
</dbReference>
<evidence type="ECO:0000256" key="1">
    <source>
        <dbReference type="SAM" id="MobiDB-lite"/>
    </source>
</evidence>
<dbReference type="EMBL" id="KV454540">
    <property type="protein sequence ID" value="ODV67903.1"/>
    <property type="molecule type" value="Genomic_DNA"/>
</dbReference>
<proteinExistence type="predicted"/>
<dbReference type="PANTHER" id="PTHR28307">
    <property type="entry name" value="PROTEIN PAL1"/>
    <property type="match status" value="1"/>
</dbReference>
<feature type="compositionally biased region" description="Polar residues" evidence="1">
    <location>
        <begin position="443"/>
        <end position="453"/>
    </location>
</feature>
<organism evidence="2 3">
    <name type="scientific">Hyphopichia burtonii NRRL Y-1933</name>
    <dbReference type="NCBI Taxonomy" id="984485"/>
    <lineage>
        <taxon>Eukaryota</taxon>
        <taxon>Fungi</taxon>
        <taxon>Dikarya</taxon>
        <taxon>Ascomycota</taxon>
        <taxon>Saccharomycotina</taxon>
        <taxon>Pichiomycetes</taxon>
        <taxon>Debaryomycetaceae</taxon>
        <taxon>Hyphopichia</taxon>
    </lineage>
</organism>
<feature type="region of interest" description="Disordered" evidence="1">
    <location>
        <begin position="319"/>
        <end position="341"/>
    </location>
</feature>
<dbReference type="AlphaFoldDB" id="A0A1E4RKW9"/>
<feature type="compositionally biased region" description="Polar residues" evidence="1">
    <location>
        <begin position="92"/>
        <end position="108"/>
    </location>
</feature>
<gene>
    <name evidence="2" type="ORF">HYPBUDRAFT_122901</name>
</gene>
<dbReference type="GeneID" id="30993847"/>
<evidence type="ECO:0000313" key="2">
    <source>
        <dbReference type="EMBL" id="ODV67903.1"/>
    </source>
</evidence>
<dbReference type="Pfam" id="PF08316">
    <property type="entry name" value="Pal1"/>
    <property type="match status" value="1"/>
</dbReference>
<dbReference type="GO" id="GO:0005737">
    <property type="term" value="C:cytoplasm"/>
    <property type="evidence" value="ECO:0007669"/>
    <property type="project" value="TreeGrafter"/>
</dbReference>
<feature type="region of interest" description="Disordered" evidence="1">
    <location>
        <begin position="375"/>
        <end position="398"/>
    </location>
</feature>
<name>A0A1E4RKW9_9ASCO</name>
<feature type="compositionally biased region" description="Polar residues" evidence="1">
    <location>
        <begin position="375"/>
        <end position="392"/>
    </location>
</feature>
<keyword evidence="3" id="KW-1185">Reference proteome</keyword>
<feature type="compositionally biased region" description="Basic and acidic residues" evidence="1">
    <location>
        <begin position="432"/>
        <end position="442"/>
    </location>
</feature>
<evidence type="ECO:0000313" key="3">
    <source>
        <dbReference type="Proteomes" id="UP000095085"/>
    </source>
</evidence>
<feature type="compositionally biased region" description="Basic and acidic residues" evidence="1">
    <location>
        <begin position="73"/>
        <end position="83"/>
    </location>
</feature>
<feature type="compositionally biased region" description="Low complexity" evidence="1">
    <location>
        <begin position="180"/>
        <end position="190"/>
    </location>
</feature>
<feature type="compositionally biased region" description="Basic and acidic residues" evidence="1">
    <location>
        <begin position="223"/>
        <end position="234"/>
    </location>
</feature>
<dbReference type="OrthoDB" id="5352132at2759"/>